<dbReference type="Proteomes" id="UP001213504">
    <property type="component" value="Chromosome"/>
</dbReference>
<gene>
    <name evidence="4" type="ORF">P9A14_05280</name>
</gene>
<dbReference type="RefSeq" id="WP_165630455.1">
    <property type="nucleotide sequence ID" value="NZ_CBDRNE010000089.1"/>
</dbReference>
<feature type="domain" description="Glycosyltransferase subfamily 4-like N-terminal" evidence="3">
    <location>
        <begin position="27"/>
        <end position="179"/>
    </location>
</feature>
<evidence type="ECO:0000313" key="4">
    <source>
        <dbReference type="EMBL" id="WFP25926.1"/>
    </source>
</evidence>
<proteinExistence type="predicted"/>
<dbReference type="SUPFAM" id="SSF53756">
    <property type="entry name" value="UDP-Glycosyltransferase/glycogen phosphorylase"/>
    <property type="match status" value="1"/>
</dbReference>
<evidence type="ECO:0000256" key="1">
    <source>
        <dbReference type="ARBA" id="ARBA00022676"/>
    </source>
</evidence>
<dbReference type="EMBL" id="CP121270">
    <property type="protein sequence ID" value="WFP25926.1"/>
    <property type="molecule type" value="Genomic_DNA"/>
</dbReference>
<keyword evidence="2" id="KW-0808">Transferase</keyword>
<dbReference type="InterPro" id="IPR028098">
    <property type="entry name" value="Glyco_trans_4-like_N"/>
</dbReference>
<dbReference type="AlphaFoldDB" id="A0AAX3T9M7"/>
<protein>
    <submittedName>
        <fullName evidence="4">DUF1972 domain-containing protein</fullName>
    </submittedName>
</protein>
<name>A0AAX3T9M7_9ACTN</name>
<evidence type="ECO:0000313" key="5">
    <source>
        <dbReference type="Proteomes" id="UP001213504"/>
    </source>
</evidence>
<accession>A0AAX3T9M7</accession>
<reference evidence="4" key="1">
    <citation type="submission" date="2023-04" db="EMBL/GenBank/DDBJ databases">
        <title>Complete genome sequence of a phthalic acid esters degrading bacterial strain.</title>
        <authorList>
            <person name="Weng L."/>
            <person name="Jia Y."/>
            <person name="Ren L."/>
        </authorList>
    </citation>
    <scope>NUCLEOTIDE SEQUENCE</scope>
    <source>
        <strain evidence="4">RL-LY01</strain>
    </source>
</reference>
<sequence>MHRVGGDVTNPLHIALIGTRGVPAAYGGFETAVEEIGRRLVGKGHRVTVYCRDKGGAGRDYLGMTRVVLPAVRRKALETLSHTALSVAHSARDRPDVAIVFNAANSPFLPVLRTFRVPVALHMDGLEWRRSKWGGAGKRFYRGAELFGVRTADALIADSPGIADYYRHQFDARTELIAYGAPQLRSADPAGVENLDLRPNGYHLAVARFEPENHVREIVAGYAKSSATKPLAVVGSAPYSEGYIKEIRQLAQKDSRIRLLGAVYDQKLLDSLYFHAYAYIHGHSVGGTNPSLLRAIGAGTAVIAYDVSFNRAVIEGRGWFFRTEDEVASAVLAAEGAAEQVSREGAYLREHASRRYTWDSVAVQYENLAYRLHGGETMRPSHKRATRNPVAWDE</sequence>
<organism evidence="4 5">
    <name type="scientific">Gordonia hongkongensis</name>
    <dbReference type="NCBI Taxonomy" id="1701090"/>
    <lineage>
        <taxon>Bacteria</taxon>
        <taxon>Bacillati</taxon>
        <taxon>Actinomycetota</taxon>
        <taxon>Actinomycetes</taxon>
        <taxon>Mycobacteriales</taxon>
        <taxon>Gordoniaceae</taxon>
        <taxon>Gordonia</taxon>
    </lineage>
</organism>
<dbReference type="PANTHER" id="PTHR12526">
    <property type="entry name" value="GLYCOSYLTRANSFERASE"/>
    <property type="match status" value="1"/>
</dbReference>
<keyword evidence="1" id="KW-0328">Glycosyltransferase</keyword>
<dbReference type="GO" id="GO:0016757">
    <property type="term" value="F:glycosyltransferase activity"/>
    <property type="evidence" value="ECO:0007669"/>
    <property type="project" value="UniProtKB-KW"/>
</dbReference>
<dbReference type="Gene3D" id="3.40.50.2000">
    <property type="entry name" value="Glycogen Phosphorylase B"/>
    <property type="match status" value="2"/>
</dbReference>
<dbReference type="Pfam" id="PF13692">
    <property type="entry name" value="Glyco_trans_1_4"/>
    <property type="match status" value="1"/>
</dbReference>
<evidence type="ECO:0000259" key="3">
    <source>
        <dbReference type="Pfam" id="PF13579"/>
    </source>
</evidence>
<dbReference type="Pfam" id="PF13579">
    <property type="entry name" value="Glyco_trans_4_4"/>
    <property type="match status" value="1"/>
</dbReference>
<evidence type="ECO:0000256" key="2">
    <source>
        <dbReference type="ARBA" id="ARBA00022679"/>
    </source>
</evidence>